<comment type="similarity">
    <text evidence="2 5">Belongs to the ARPC5 family.</text>
</comment>
<protein>
    <recommendedName>
        <fullName evidence="5">Actin-related protein 2/3 complex subunit 5</fullName>
    </recommendedName>
</protein>
<dbReference type="Pfam" id="PF04699">
    <property type="entry name" value="P16-Arc"/>
    <property type="match status" value="1"/>
</dbReference>
<evidence type="ECO:0000256" key="2">
    <source>
        <dbReference type="ARBA" id="ARBA00006084"/>
    </source>
</evidence>
<comment type="caution">
    <text evidence="6">The sequence shown here is derived from an EMBL/GenBank/DDBJ whole genome shotgun (WGS) entry which is preliminary data.</text>
</comment>
<reference evidence="6" key="1">
    <citation type="journal article" date="2022" name="bioRxiv">
        <title>Genomics of Preaxostyla Flagellates Illuminates Evolutionary Transitions and the Path Towards Mitochondrial Loss.</title>
        <authorList>
            <person name="Novak L.V.F."/>
            <person name="Treitli S.C."/>
            <person name="Pyrih J."/>
            <person name="Halakuc P."/>
            <person name="Pipaliya S.V."/>
            <person name="Vacek V."/>
            <person name="Brzon O."/>
            <person name="Soukal P."/>
            <person name="Eme L."/>
            <person name="Dacks J.B."/>
            <person name="Karnkowska A."/>
            <person name="Elias M."/>
            <person name="Hampl V."/>
        </authorList>
    </citation>
    <scope>NUCLEOTIDE SEQUENCE</scope>
    <source>
        <strain evidence="6">RCP-MX</strain>
    </source>
</reference>
<gene>
    <name evidence="6" type="ORF">PAPYR_9074</name>
</gene>
<evidence type="ECO:0000256" key="1">
    <source>
        <dbReference type="ARBA" id="ARBA00004245"/>
    </source>
</evidence>
<evidence type="ECO:0000256" key="4">
    <source>
        <dbReference type="ARBA" id="ARBA00023212"/>
    </source>
</evidence>
<dbReference type="PANTHER" id="PTHR12644">
    <property type="entry name" value="ARP2/3 COMPLEX 16 KD SUBUNIT P16-ARC"/>
    <property type="match status" value="1"/>
</dbReference>
<keyword evidence="3" id="KW-0963">Cytoplasm</keyword>
<keyword evidence="7" id="KW-1185">Reference proteome</keyword>
<evidence type="ECO:0000256" key="3">
    <source>
        <dbReference type="ARBA" id="ARBA00022490"/>
    </source>
</evidence>
<name>A0ABQ8UDB2_9EUKA</name>
<dbReference type="SUPFAM" id="SSF69103">
    <property type="entry name" value="Arp2/3 complex 16 kDa subunit ARPC5"/>
    <property type="match status" value="1"/>
</dbReference>
<comment type="subcellular location">
    <subcellularLocation>
        <location evidence="1">Cytoplasm</location>
        <location evidence="1">Cytoskeleton</location>
    </subcellularLocation>
</comment>
<evidence type="ECO:0000313" key="6">
    <source>
        <dbReference type="EMBL" id="KAJ4455866.1"/>
    </source>
</evidence>
<comment type="function">
    <text evidence="5">Functions as component of the Arp2/3 complex which is involved in regulation of actin polymerization and together with an activating nucleation-promoting factor (NPF) mediates the formation of branched actin networks. Arp2/3 complex plays a critical role in the control of cell morphogenesis via the modulation of cell polarity development.</text>
</comment>
<evidence type="ECO:0000256" key="5">
    <source>
        <dbReference type="RuleBase" id="RU004301"/>
    </source>
</evidence>
<dbReference type="InterPro" id="IPR036743">
    <property type="entry name" value="ARPC5_sf"/>
</dbReference>
<evidence type="ECO:0000313" key="7">
    <source>
        <dbReference type="Proteomes" id="UP001141327"/>
    </source>
</evidence>
<sequence length="145" mass="15878">MECSPLARVLATAKQAMDRNDAKEAIMTLLRIDLTQKNTENEDAYNAALVAGMAAIRVDEATKEFLNPLDPIQQDLLMKAIYAGFKPTPKPGSTEMIPQKADVCQQLLKWHAILLEKAGIGAVVRAISERCPPPGGFVEEELDDD</sequence>
<dbReference type="Gene3D" id="1.25.40.190">
    <property type="entry name" value="Actin-related protein 2/3 complex subunit 5"/>
    <property type="match status" value="1"/>
</dbReference>
<dbReference type="EMBL" id="JAPMOS010000090">
    <property type="protein sequence ID" value="KAJ4455866.1"/>
    <property type="molecule type" value="Genomic_DNA"/>
</dbReference>
<dbReference type="Proteomes" id="UP001141327">
    <property type="component" value="Unassembled WGS sequence"/>
</dbReference>
<dbReference type="InterPro" id="IPR006789">
    <property type="entry name" value="ARPC5"/>
</dbReference>
<organism evidence="6 7">
    <name type="scientific">Paratrimastix pyriformis</name>
    <dbReference type="NCBI Taxonomy" id="342808"/>
    <lineage>
        <taxon>Eukaryota</taxon>
        <taxon>Metamonada</taxon>
        <taxon>Preaxostyla</taxon>
        <taxon>Paratrimastigidae</taxon>
        <taxon>Paratrimastix</taxon>
    </lineage>
</organism>
<accession>A0ABQ8UDB2</accession>
<proteinExistence type="inferred from homology"/>
<keyword evidence="4 5" id="KW-0206">Cytoskeleton</keyword>